<protein>
    <recommendedName>
        <fullName evidence="3">Heavy-metal-associated domain-containing protein</fullName>
    </recommendedName>
</protein>
<dbReference type="RefSeq" id="WP_089884986.1">
    <property type="nucleotide sequence ID" value="NZ_FNGV01000001.1"/>
</dbReference>
<organism evidence="1 2">
    <name type="scientific">Kriegella aquimaris</name>
    <dbReference type="NCBI Taxonomy" id="192904"/>
    <lineage>
        <taxon>Bacteria</taxon>
        <taxon>Pseudomonadati</taxon>
        <taxon>Bacteroidota</taxon>
        <taxon>Flavobacteriia</taxon>
        <taxon>Flavobacteriales</taxon>
        <taxon>Flavobacteriaceae</taxon>
        <taxon>Kriegella</taxon>
    </lineage>
</organism>
<dbReference type="Proteomes" id="UP000199440">
    <property type="component" value="Unassembled WGS sequence"/>
</dbReference>
<dbReference type="STRING" id="192904.SAMN04488514_101544"/>
<dbReference type="OrthoDB" id="982897at2"/>
<dbReference type="EMBL" id="FNGV01000001">
    <property type="protein sequence ID" value="SDL36578.1"/>
    <property type="molecule type" value="Genomic_DNA"/>
</dbReference>
<reference evidence="1 2" key="1">
    <citation type="submission" date="2016-10" db="EMBL/GenBank/DDBJ databases">
        <authorList>
            <person name="de Groot N.N."/>
        </authorList>
    </citation>
    <scope>NUCLEOTIDE SEQUENCE [LARGE SCALE GENOMIC DNA]</scope>
    <source>
        <strain evidence="1 2">DSM 19886</strain>
    </source>
</reference>
<gene>
    <name evidence="1" type="ORF">SAMN04488514_101544</name>
</gene>
<sequence>MGFLENNLIPSTHGMVFTINTENEKDRQKVKQILSKMPEVEHVKFNTAVYPNEMSVNTNEVLTVEELQKALIPHRFHALRKTLTGL</sequence>
<keyword evidence="2" id="KW-1185">Reference proteome</keyword>
<evidence type="ECO:0008006" key="3">
    <source>
        <dbReference type="Google" id="ProtNLM"/>
    </source>
</evidence>
<evidence type="ECO:0000313" key="2">
    <source>
        <dbReference type="Proteomes" id="UP000199440"/>
    </source>
</evidence>
<evidence type="ECO:0000313" key="1">
    <source>
        <dbReference type="EMBL" id="SDL36578.1"/>
    </source>
</evidence>
<proteinExistence type="predicted"/>
<accession>A0A1G9JGH7</accession>
<dbReference type="AlphaFoldDB" id="A0A1G9JGH7"/>
<name>A0A1G9JGH7_9FLAO</name>